<dbReference type="Pfam" id="PF24313">
    <property type="entry name" value="Paratox"/>
    <property type="match status" value="1"/>
</dbReference>
<comment type="caution">
    <text evidence="1">The sequence shown here is derived from an EMBL/GenBank/DDBJ whole genome shotgun (WGS) entry which is preliminary data.</text>
</comment>
<evidence type="ECO:0000313" key="1">
    <source>
        <dbReference type="EMBL" id="EIQ82667.1"/>
    </source>
</evidence>
<dbReference type="EMBL" id="AIDX01000001">
    <property type="protein sequence ID" value="EIQ82667.1"/>
    <property type="molecule type" value="Genomic_DNA"/>
</dbReference>
<gene>
    <name evidence="1" type="ORF">SCAZ3_09910</name>
</gene>
<evidence type="ECO:0000313" key="2">
    <source>
        <dbReference type="Proteomes" id="UP000004423"/>
    </source>
</evidence>
<organism evidence="1 2">
    <name type="scientific">Streptococcus canis FSL Z3-227</name>
    <dbReference type="NCBI Taxonomy" id="482234"/>
    <lineage>
        <taxon>Bacteria</taxon>
        <taxon>Bacillati</taxon>
        <taxon>Bacillota</taxon>
        <taxon>Bacilli</taxon>
        <taxon>Lactobacillales</taxon>
        <taxon>Streptococcaceae</taxon>
        <taxon>Streptococcus</taxon>
    </lineage>
</organism>
<dbReference type="InterPro" id="IPR056220">
    <property type="entry name" value="Paratox-like"/>
</dbReference>
<dbReference type="CDD" id="cd19959">
    <property type="entry name" value="paratox"/>
    <property type="match status" value="1"/>
</dbReference>
<protein>
    <submittedName>
        <fullName evidence="1">Phage protein</fullName>
    </submittedName>
</protein>
<sequence>MFYRYELEEMINTGRLPGNTVQVVRKNGLIFDVVLEGEPIKDNEVISVESIADVLNELPE</sequence>
<dbReference type="AlphaFoldDB" id="A0AAV3FW61"/>
<dbReference type="RefSeq" id="WP_003045285.1">
    <property type="nucleotide sequence ID" value="NZ_AIDX01000001.2"/>
</dbReference>
<accession>A0AAV3FW61</accession>
<reference evidence="1 2" key="1">
    <citation type="journal article" date="2012" name="PLoS ONE">
        <title>Gene Repertoire Evolution of Streptococcus pyogenes Inferred from Phylogenomic Analysis with Streptococcus canis and Streptococcus dysgalactiae.</title>
        <authorList>
            <person name="Lefebure T."/>
            <person name="Richards V.P."/>
            <person name="Lang P."/>
            <person name="Pavinski-Bitar P."/>
            <person name="Stanhope M.J."/>
        </authorList>
    </citation>
    <scope>NUCLEOTIDE SEQUENCE [LARGE SCALE GENOMIC DNA]</scope>
    <source>
        <strain evidence="1 2">FSL Z3-227</strain>
    </source>
</reference>
<dbReference type="Proteomes" id="UP000004423">
    <property type="component" value="Unassembled WGS sequence"/>
</dbReference>
<name>A0AAV3FW61_STRCB</name>
<proteinExistence type="predicted"/>